<dbReference type="PANTHER" id="PTHR42760:SF133">
    <property type="entry name" value="3-OXOACYL-[ACYL-CARRIER-PROTEIN] REDUCTASE"/>
    <property type="match status" value="1"/>
</dbReference>
<sequence>MKNRLALVTGGSRGIGYSIARQLYEDGWNVAITSRCLDRAKEAAASIGTDVIGVAYEASTAGSAEVVLDAVLKASDNTPVTGLVNAAGITNNSLLLRLDQNHVHQLLETNLVGPLFMTKAVAKGMLKQRLGMLSYRSIVTLGSVVGSKGNVGQTAYSLSKAGLVGLTNSLAKELGPKNIRVNLVEPGFIMTDMTMNHMTQEAREKTIAQTALRRLGEPQDVAHLVAYLLSDRSQYITGQCIRIDGGLTM</sequence>
<gene>
    <name evidence="4" type="ORF">THRCLA_09242</name>
</gene>
<name>A0A1V9YXW5_9STRA</name>
<dbReference type="Pfam" id="PF13561">
    <property type="entry name" value="adh_short_C2"/>
    <property type="match status" value="1"/>
</dbReference>
<comment type="caution">
    <text evidence="4">The sequence shown here is derived from an EMBL/GenBank/DDBJ whole genome shotgun (WGS) entry which is preliminary data.</text>
</comment>
<proteinExistence type="inferred from homology"/>
<comment type="similarity">
    <text evidence="1">Belongs to the short-chain dehydrogenases/reductases (SDR) family.</text>
</comment>
<dbReference type="EMBL" id="JNBS01002505">
    <property type="protein sequence ID" value="OQR90659.1"/>
    <property type="molecule type" value="Genomic_DNA"/>
</dbReference>
<dbReference type="GO" id="GO:0016616">
    <property type="term" value="F:oxidoreductase activity, acting on the CH-OH group of donors, NAD or NADP as acceptor"/>
    <property type="evidence" value="ECO:0007669"/>
    <property type="project" value="TreeGrafter"/>
</dbReference>
<evidence type="ECO:0000256" key="2">
    <source>
        <dbReference type="ARBA" id="ARBA00023002"/>
    </source>
</evidence>
<accession>A0A1V9YXW5</accession>
<protein>
    <submittedName>
        <fullName evidence="4">Carbonyl reductase</fullName>
    </submittedName>
</protein>
<dbReference type="PANTHER" id="PTHR42760">
    <property type="entry name" value="SHORT-CHAIN DEHYDROGENASES/REDUCTASES FAMILY MEMBER"/>
    <property type="match status" value="1"/>
</dbReference>
<dbReference type="AlphaFoldDB" id="A0A1V9YXW5"/>
<dbReference type="Proteomes" id="UP000243217">
    <property type="component" value="Unassembled WGS sequence"/>
</dbReference>
<dbReference type="Gene3D" id="3.40.50.720">
    <property type="entry name" value="NAD(P)-binding Rossmann-like Domain"/>
    <property type="match status" value="1"/>
</dbReference>
<dbReference type="InterPro" id="IPR002347">
    <property type="entry name" value="SDR_fam"/>
</dbReference>
<keyword evidence="5" id="KW-1185">Reference proteome</keyword>
<evidence type="ECO:0000259" key="3">
    <source>
        <dbReference type="SMART" id="SM00822"/>
    </source>
</evidence>
<dbReference type="GO" id="GO:0006633">
    <property type="term" value="P:fatty acid biosynthetic process"/>
    <property type="evidence" value="ECO:0007669"/>
    <property type="project" value="TreeGrafter"/>
</dbReference>
<dbReference type="GO" id="GO:0048038">
    <property type="term" value="F:quinone binding"/>
    <property type="evidence" value="ECO:0007669"/>
    <property type="project" value="TreeGrafter"/>
</dbReference>
<keyword evidence="2" id="KW-0560">Oxidoreductase</keyword>
<feature type="domain" description="Ketoreductase" evidence="3">
    <location>
        <begin position="4"/>
        <end position="187"/>
    </location>
</feature>
<reference evidence="4 5" key="1">
    <citation type="journal article" date="2014" name="Genome Biol. Evol.">
        <title>The secreted proteins of Achlya hypogyna and Thraustotheca clavata identify the ancestral oomycete secretome and reveal gene acquisitions by horizontal gene transfer.</title>
        <authorList>
            <person name="Misner I."/>
            <person name="Blouin N."/>
            <person name="Leonard G."/>
            <person name="Richards T.A."/>
            <person name="Lane C.E."/>
        </authorList>
    </citation>
    <scope>NUCLEOTIDE SEQUENCE [LARGE SCALE GENOMIC DNA]</scope>
    <source>
        <strain evidence="4 5">ATCC 34112</strain>
    </source>
</reference>
<dbReference type="InterPro" id="IPR057326">
    <property type="entry name" value="KR_dom"/>
</dbReference>
<dbReference type="SUPFAM" id="SSF51735">
    <property type="entry name" value="NAD(P)-binding Rossmann-fold domains"/>
    <property type="match status" value="1"/>
</dbReference>
<dbReference type="OrthoDB" id="1393670at2759"/>
<evidence type="ECO:0000313" key="4">
    <source>
        <dbReference type="EMBL" id="OQR90659.1"/>
    </source>
</evidence>
<dbReference type="PRINTS" id="PR00080">
    <property type="entry name" value="SDRFAMILY"/>
</dbReference>
<evidence type="ECO:0000313" key="5">
    <source>
        <dbReference type="Proteomes" id="UP000243217"/>
    </source>
</evidence>
<dbReference type="InterPro" id="IPR036291">
    <property type="entry name" value="NAD(P)-bd_dom_sf"/>
</dbReference>
<dbReference type="PRINTS" id="PR00081">
    <property type="entry name" value="GDHRDH"/>
</dbReference>
<organism evidence="4 5">
    <name type="scientific">Thraustotheca clavata</name>
    <dbReference type="NCBI Taxonomy" id="74557"/>
    <lineage>
        <taxon>Eukaryota</taxon>
        <taxon>Sar</taxon>
        <taxon>Stramenopiles</taxon>
        <taxon>Oomycota</taxon>
        <taxon>Saprolegniomycetes</taxon>
        <taxon>Saprolegniales</taxon>
        <taxon>Achlyaceae</taxon>
        <taxon>Thraustotheca</taxon>
    </lineage>
</organism>
<dbReference type="SMART" id="SM00822">
    <property type="entry name" value="PKS_KR"/>
    <property type="match status" value="1"/>
</dbReference>
<dbReference type="FunFam" id="3.40.50.720:FF:000173">
    <property type="entry name" value="3-oxoacyl-[acyl-carrier protein] reductase"/>
    <property type="match status" value="1"/>
</dbReference>
<evidence type="ECO:0000256" key="1">
    <source>
        <dbReference type="ARBA" id="ARBA00006484"/>
    </source>
</evidence>
<dbReference type="STRING" id="74557.A0A1V9YXW5"/>